<name>A0A8H7T334_9HELO</name>
<sequence length="1023" mass="111896">MAEETDMPKTPPNTPPAIDSEDEDGIQEPMVFNFDGPQSNEEVRNQALQESASFNARSQSAESHDGSLSQPISFNFGPQAVEAPETGFVATFTAGSRRPQMPAGARELAAAINNRRRAATNREFRGGASAYIDEDESGTYDPKKARRTPPSPSRPAKRVKTSNTFNDSTPKPKKLTKQVGFRYSMVVKLKFESKKSLDYLRSLPAGPYGSQSSNADEEIKSGDDSGYGGSFKRKREVKRPRRLGAATTRRDELTIEDLTEGHPQRRGCRCCFNQGNDVCTLIEQPDEYPCEACEDAETDCFLIIPPEYKKACLRCKGKRLNCSYSLDGGKGVDVCDACEEEGVTCCAEPLTEPSMTRRFANLPARVKSKPTPAANAPVRERMYVSCNQCRSTGKRCTNRGKADPGPCSNCRKSGQSCKFVYPPTRTPQLPALSSVSKTKTKKPSPSNHYAKSDSSTPPHDRMGTPHSPNTLTNTIYSELERKNTRKAEKLIRKGQLHLYSPSHPLYQSIHGPRNTKLSSRKLRNFLQRSPKLIGRTLGNTHIHITTSFCHPITFNYVPDPLLKNPCSWCDNPFYGLWGLASTSGPRKVEGFYYPNGGGFEEVFGGFSELGYSRSVMCIACTYARVRITQCPTHRLRALDVQTGEFDLDVLSEEKWGKAVKAYESGDMQGAELVRSAKWCSVCPAAAALKCCSPQLFDENGEPITAQQHTRGEGYEGCGLLLCEACAELLRKLIRGGARTGGRQLDHMVAEVKRNRWRFTEGVRADAEFLTSGGELLRRIGEGMGASEGMMDEEGEMKVLKVRGEGGWIAGGRAGEGARKRDRDGWMSGMGKAKESGSASTSGDFKPSGKTALNGTGGGRESMNGSVSNRKGLKRPASSTTSSPNNSHHNTNVKTERRISNGTSSSQSSFHTHPTARTHNQSIAAPSSRSSYSASSNNHRTSSSSSYSHSHSAASRNMHITGGHSGLNASGSNGYVYGPGKRGIKRERVDRGEIMFGGFLKERKEDVEKAFRGQMGVIDLTEDD</sequence>
<dbReference type="Gene3D" id="4.10.240.10">
    <property type="entry name" value="Zn(2)-C6 fungal-type DNA-binding domain"/>
    <property type="match status" value="1"/>
</dbReference>
<feature type="compositionally biased region" description="Basic and acidic residues" evidence="2">
    <location>
        <begin position="815"/>
        <end position="824"/>
    </location>
</feature>
<dbReference type="OrthoDB" id="5303703at2759"/>
<gene>
    <name evidence="4" type="ORF">IFR04_015424</name>
</gene>
<feature type="region of interest" description="Disordered" evidence="2">
    <location>
        <begin position="809"/>
        <end position="975"/>
    </location>
</feature>
<feature type="compositionally biased region" description="Polar residues" evidence="2">
    <location>
        <begin position="899"/>
        <end position="924"/>
    </location>
</feature>
<evidence type="ECO:0000259" key="3">
    <source>
        <dbReference type="PROSITE" id="PS50048"/>
    </source>
</evidence>
<evidence type="ECO:0000313" key="5">
    <source>
        <dbReference type="Proteomes" id="UP000664132"/>
    </source>
</evidence>
<feature type="domain" description="Zn(2)-C6 fungal-type" evidence="3">
    <location>
        <begin position="385"/>
        <end position="419"/>
    </location>
</feature>
<organism evidence="4 5">
    <name type="scientific">Cadophora malorum</name>
    <dbReference type="NCBI Taxonomy" id="108018"/>
    <lineage>
        <taxon>Eukaryota</taxon>
        <taxon>Fungi</taxon>
        <taxon>Dikarya</taxon>
        <taxon>Ascomycota</taxon>
        <taxon>Pezizomycotina</taxon>
        <taxon>Leotiomycetes</taxon>
        <taxon>Helotiales</taxon>
        <taxon>Ploettnerulaceae</taxon>
        <taxon>Cadophora</taxon>
    </lineage>
</organism>
<evidence type="ECO:0000256" key="1">
    <source>
        <dbReference type="ARBA" id="ARBA00023242"/>
    </source>
</evidence>
<feature type="compositionally biased region" description="Low complexity" evidence="2">
    <location>
        <begin position="877"/>
        <end position="891"/>
    </location>
</feature>
<dbReference type="Proteomes" id="UP000664132">
    <property type="component" value="Unassembled WGS sequence"/>
</dbReference>
<feature type="region of interest" description="Disordered" evidence="2">
    <location>
        <begin position="120"/>
        <end position="174"/>
    </location>
</feature>
<dbReference type="InterPro" id="IPR036864">
    <property type="entry name" value="Zn2-C6_fun-type_DNA-bd_sf"/>
</dbReference>
<dbReference type="InterPro" id="IPR001138">
    <property type="entry name" value="Zn2Cys6_DnaBD"/>
</dbReference>
<dbReference type="PROSITE" id="PS50048">
    <property type="entry name" value="ZN2_CY6_FUNGAL_2"/>
    <property type="match status" value="1"/>
</dbReference>
<evidence type="ECO:0000256" key="2">
    <source>
        <dbReference type="SAM" id="MobiDB-lite"/>
    </source>
</evidence>
<dbReference type="GO" id="GO:0008270">
    <property type="term" value="F:zinc ion binding"/>
    <property type="evidence" value="ECO:0007669"/>
    <property type="project" value="InterPro"/>
</dbReference>
<feature type="compositionally biased region" description="Low complexity" evidence="2">
    <location>
        <begin position="926"/>
        <end position="956"/>
    </location>
</feature>
<proteinExistence type="predicted"/>
<dbReference type="AlphaFoldDB" id="A0A8H7T334"/>
<feature type="region of interest" description="Disordered" evidence="2">
    <location>
        <begin position="428"/>
        <end position="472"/>
    </location>
</feature>
<evidence type="ECO:0000313" key="4">
    <source>
        <dbReference type="EMBL" id="KAG4411437.1"/>
    </source>
</evidence>
<reference evidence="4" key="1">
    <citation type="submission" date="2021-02" db="EMBL/GenBank/DDBJ databases">
        <title>Genome sequence Cadophora malorum strain M34.</title>
        <authorList>
            <person name="Stefanovic E."/>
            <person name="Vu D."/>
            <person name="Scully C."/>
            <person name="Dijksterhuis J."/>
            <person name="Roader J."/>
            <person name="Houbraken J."/>
        </authorList>
    </citation>
    <scope>NUCLEOTIDE SEQUENCE</scope>
    <source>
        <strain evidence="4">M34</strain>
    </source>
</reference>
<keyword evidence="1" id="KW-0539">Nucleus</keyword>
<feature type="region of interest" description="Disordered" evidence="2">
    <location>
        <begin position="204"/>
        <end position="246"/>
    </location>
</feature>
<comment type="caution">
    <text evidence="4">The sequence shown here is derived from an EMBL/GenBank/DDBJ whole genome shotgun (WGS) entry which is preliminary data.</text>
</comment>
<accession>A0A8H7T334</accession>
<dbReference type="SUPFAM" id="SSF57701">
    <property type="entry name" value="Zn2/Cys6 DNA-binding domain"/>
    <property type="match status" value="1"/>
</dbReference>
<dbReference type="GO" id="GO:0000981">
    <property type="term" value="F:DNA-binding transcription factor activity, RNA polymerase II-specific"/>
    <property type="evidence" value="ECO:0007669"/>
    <property type="project" value="InterPro"/>
</dbReference>
<feature type="compositionally biased region" description="Polar residues" evidence="2">
    <location>
        <begin position="447"/>
        <end position="457"/>
    </location>
</feature>
<feature type="compositionally biased region" description="Basic residues" evidence="2">
    <location>
        <begin position="231"/>
        <end position="242"/>
    </location>
</feature>
<keyword evidence="5" id="KW-1185">Reference proteome</keyword>
<feature type="compositionally biased region" description="Polar residues" evidence="2">
    <location>
        <begin position="36"/>
        <end position="73"/>
    </location>
</feature>
<feature type="region of interest" description="Disordered" evidence="2">
    <location>
        <begin position="1"/>
        <end position="78"/>
    </location>
</feature>
<protein>
    <recommendedName>
        <fullName evidence="3">Zn(2)-C6 fungal-type domain-containing protein</fullName>
    </recommendedName>
</protein>
<dbReference type="EMBL" id="JAFJYH010000477">
    <property type="protein sequence ID" value="KAG4411437.1"/>
    <property type="molecule type" value="Genomic_DNA"/>
</dbReference>